<accession>A0A1W2FLS1</accession>
<reference evidence="2 3" key="1">
    <citation type="submission" date="2017-04" db="EMBL/GenBank/DDBJ databases">
        <authorList>
            <person name="Afonso C.L."/>
            <person name="Miller P.J."/>
            <person name="Scott M.A."/>
            <person name="Spackman E."/>
            <person name="Goraichik I."/>
            <person name="Dimitrov K.M."/>
            <person name="Suarez D.L."/>
            <person name="Swayne D.E."/>
        </authorList>
    </citation>
    <scope>NUCLEOTIDE SEQUENCE [LARGE SCALE GENOMIC DNA]</scope>
    <source>
        <strain evidence="2 3">DSM 43828</strain>
    </source>
</reference>
<dbReference type="RefSeq" id="WP_084431597.1">
    <property type="nucleotide sequence ID" value="NZ_FWXV01000008.1"/>
</dbReference>
<dbReference type="Gene3D" id="3.50.50.60">
    <property type="entry name" value="FAD/NAD(P)-binding domain"/>
    <property type="match status" value="2"/>
</dbReference>
<proteinExistence type="predicted"/>
<dbReference type="OrthoDB" id="3414915at2"/>
<dbReference type="InterPro" id="IPR036188">
    <property type="entry name" value="FAD/NAD-bd_sf"/>
</dbReference>
<dbReference type="Gene3D" id="3.30.9.40">
    <property type="match status" value="1"/>
</dbReference>
<evidence type="ECO:0000313" key="3">
    <source>
        <dbReference type="Proteomes" id="UP000192674"/>
    </source>
</evidence>
<gene>
    <name evidence="2" type="ORF">SAMN05661093_07632</name>
</gene>
<dbReference type="PROSITE" id="PS51257">
    <property type="entry name" value="PROKAR_LIPOPROTEIN"/>
    <property type="match status" value="1"/>
</dbReference>
<evidence type="ECO:0000313" key="2">
    <source>
        <dbReference type="EMBL" id="SMD22830.1"/>
    </source>
</evidence>
<evidence type="ECO:0000259" key="1">
    <source>
        <dbReference type="Pfam" id="PF17885"/>
    </source>
</evidence>
<dbReference type="SUPFAM" id="SSF51905">
    <property type="entry name" value="FAD/NAD(P)-binding domain"/>
    <property type="match status" value="1"/>
</dbReference>
<dbReference type="AlphaFoldDB" id="A0A1W2FLS1"/>
<sequence length="422" mass="46152">MRVLVVGAGQAGLATACGLAQTDGVEVTVMSHKTPDEIRKGHVLSTQVIFGHGLAFERELGINFWEEKTPDIGGIGLSAMAPGVPMEQQPAIDWWAPLELTAQSVDQRIKFAGLLEYLKGLPGATVITNFTTSGELARTAGKYDLVLVGAGKSELVKMFGRDDERSSYTKPQRALSVVYVNGVEPGATDPDHPIVRFNATPWGELFMIPGLTKSGPCHILFIEARPDGPLDRFEPDIGERILSPDEHLRRFKDALREHFPWQYERCSKAELTDPTAYLAGRYVPTIRKPLLRIDAEHTVLAIGDVFVQQDPIAGQGANMATWNAKVVVDAVRERLQEGGPFDDAWKLATAERQWAIAQHSVRFSNTLLDPPEYVLGALGAAGQFPDVRRWLVNGFAQPSDFADRLYDPAALQQYLAGVAGAA</sequence>
<name>A0A1W2FLS1_KIBAR</name>
<dbReference type="Pfam" id="PF17885">
    <property type="entry name" value="Smoa_sbd"/>
    <property type="match status" value="1"/>
</dbReference>
<feature type="domain" description="Styrene monooxygenase StyA putative substrate binding" evidence="1">
    <location>
        <begin position="151"/>
        <end position="265"/>
    </location>
</feature>
<organism evidence="2 3">
    <name type="scientific">Kibdelosporangium aridum</name>
    <dbReference type="NCBI Taxonomy" id="2030"/>
    <lineage>
        <taxon>Bacteria</taxon>
        <taxon>Bacillati</taxon>
        <taxon>Actinomycetota</taxon>
        <taxon>Actinomycetes</taxon>
        <taxon>Pseudonocardiales</taxon>
        <taxon>Pseudonocardiaceae</taxon>
        <taxon>Kibdelosporangium</taxon>
    </lineage>
</organism>
<dbReference type="InterPro" id="IPR041654">
    <property type="entry name" value="StyA_sbd"/>
</dbReference>
<keyword evidence="3" id="KW-1185">Reference proteome</keyword>
<dbReference type="Proteomes" id="UP000192674">
    <property type="component" value="Unassembled WGS sequence"/>
</dbReference>
<dbReference type="EMBL" id="FWXV01000008">
    <property type="protein sequence ID" value="SMD22830.1"/>
    <property type="molecule type" value="Genomic_DNA"/>
</dbReference>
<protein>
    <submittedName>
        <fullName evidence="2">2-polyprenyl-6-methoxyphenol hydroxylase</fullName>
    </submittedName>
</protein>